<accession>A0ABU7D2N4</accession>
<evidence type="ECO:0000313" key="2">
    <source>
        <dbReference type="EMBL" id="MED6269427.1"/>
    </source>
</evidence>
<reference evidence="2 3" key="1">
    <citation type="submission" date="2021-06" db="EMBL/GenBank/DDBJ databases">
        <authorList>
            <person name="Palmer J.M."/>
        </authorList>
    </citation>
    <scope>NUCLEOTIDE SEQUENCE [LARGE SCALE GENOMIC DNA]</scope>
    <source>
        <strain evidence="2 3">CL_MEX2019</strain>
        <tissue evidence="2">Muscle</tissue>
    </source>
</reference>
<comment type="caution">
    <text evidence="2">The sequence shown here is derived from an EMBL/GenBank/DDBJ whole genome shotgun (WGS) entry which is preliminary data.</text>
</comment>
<sequence length="110" mass="12675">MVFKCKSNSYSNKHKPLNTSEPAAKTQTIQGSNNLYRFLNDPLLQTTSLLKLPSWTKVWLSEHLFEKREIHFSLLLTNSNICSAFKELSHFRFQAVHVFQPSLFSEEAGT</sequence>
<protein>
    <submittedName>
        <fullName evidence="2">Uncharacterized protein</fullName>
    </submittedName>
</protein>
<gene>
    <name evidence="2" type="ORF">CHARACLAT_033036</name>
</gene>
<evidence type="ECO:0000256" key="1">
    <source>
        <dbReference type="SAM" id="MobiDB-lite"/>
    </source>
</evidence>
<evidence type="ECO:0000313" key="3">
    <source>
        <dbReference type="Proteomes" id="UP001352852"/>
    </source>
</evidence>
<feature type="region of interest" description="Disordered" evidence="1">
    <location>
        <begin position="1"/>
        <end position="24"/>
    </location>
</feature>
<proteinExistence type="predicted"/>
<dbReference type="EMBL" id="JAHUTJ010014656">
    <property type="protein sequence ID" value="MED6269427.1"/>
    <property type="molecule type" value="Genomic_DNA"/>
</dbReference>
<keyword evidence="3" id="KW-1185">Reference proteome</keyword>
<name>A0ABU7D2N4_9TELE</name>
<dbReference type="Proteomes" id="UP001352852">
    <property type="component" value="Unassembled WGS sequence"/>
</dbReference>
<organism evidence="2 3">
    <name type="scientific">Characodon lateralis</name>
    <dbReference type="NCBI Taxonomy" id="208331"/>
    <lineage>
        <taxon>Eukaryota</taxon>
        <taxon>Metazoa</taxon>
        <taxon>Chordata</taxon>
        <taxon>Craniata</taxon>
        <taxon>Vertebrata</taxon>
        <taxon>Euteleostomi</taxon>
        <taxon>Actinopterygii</taxon>
        <taxon>Neopterygii</taxon>
        <taxon>Teleostei</taxon>
        <taxon>Neoteleostei</taxon>
        <taxon>Acanthomorphata</taxon>
        <taxon>Ovalentaria</taxon>
        <taxon>Atherinomorphae</taxon>
        <taxon>Cyprinodontiformes</taxon>
        <taxon>Goodeidae</taxon>
        <taxon>Characodon</taxon>
    </lineage>
</organism>